<evidence type="ECO:0000256" key="1">
    <source>
        <dbReference type="PROSITE-ProRule" id="PRU00339"/>
    </source>
</evidence>
<dbReference type="EMBL" id="CP002874">
    <property type="protein sequence ID" value="AEM22446.1"/>
    <property type="molecule type" value="Genomic_DNA"/>
</dbReference>
<evidence type="ECO:0000313" key="2">
    <source>
        <dbReference type="EMBL" id="AEM22446.1"/>
    </source>
</evidence>
<accession>G0EJQ0</accession>
<dbReference type="AlphaFoldDB" id="G0EJQ0"/>
<dbReference type="GeneID" id="44970353"/>
<dbReference type="eggNOG" id="COG0457">
    <property type="taxonomic scope" value="Bacteria"/>
</dbReference>
<dbReference type="InterPro" id="IPR019734">
    <property type="entry name" value="TPR_rpt"/>
</dbReference>
<name>G0EJQ0_BRAIP</name>
<dbReference type="PANTHER" id="PTHR12558:SF13">
    <property type="entry name" value="CELL DIVISION CYCLE PROTEIN 27 HOMOLOG"/>
    <property type="match status" value="1"/>
</dbReference>
<organism evidence="2 3">
    <name type="scientific">Brachyspira intermedia (strain ATCC 51140 / PWS/A)</name>
    <name type="common">Serpulina intermedia</name>
    <dbReference type="NCBI Taxonomy" id="1045858"/>
    <lineage>
        <taxon>Bacteria</taxon>
        <taxon>Pseudomonadati</taxon>
        <taxon>Spirochaetota</taxon>
        <taxon>Spirochaetia</taxon>
        <taxon>Brachyspirales</taxon>
        <taxon>Brachyspiraceae</taxon>
        <taxon>Brachyspira</taxon>
    </lineage>
</organism>
<dbReference type="KEGG" id="bip:Bint_1830"/>
<dbReference type="InterPro" id="IPR011990">
    <property type="entry name" value="TPR-like_helical_dom_sf"/>
</dbReference>
<dbReference type="SMART" id="SM00028">
    <property type="entry name" value="TPR"/>
    <property type="match status" value="7"/>
</dbReference>
<dbReference type="PATRIC" id="fig|1045858.4.peg.1832"/>
<keyword evidence="1" id="KW-0802">TPR repeat</keyword>
<dbReference type="PANTHER" id="PTHR12558">
    <property type="entry name" value="CELL DIVISION CYCLE 16,23,27"/>
    <property type="match status" value="1"/>
</dbReference>
<sequence length="574" mass="69218">MKKSYTLEEIEKIIDENERGVNKNKDENEDIIQILDEKKYIAKILEEYLKKDSQNIKLMLLLAKVYNSIYQSEEAIRILKRVVKLDAYDDKNWFYLSYSYYCIGEHKKALINIKKAIGINDNDYIYFYILGFIYTRMSKHNDAFYNYQKASNINNTSISSEVLSYGVNLILKTCLKLKKHKYAVDFLKRLISIYNNDETLCVLGEAYLENEEYDNSIKCFNEILERNNKSYFHCMHSAFDSLILVYTKIKEYRKPVELYKKYIKEDTSIAYRFFKFTTGFKEIDNYEYCIKAYNELIEEEPHKIVYYEGLSGVYEFIFDLNKAIEVCEDCIKKNNSFDYDFYYDLGFLYYRTKQYDKAIEYYIKAVNIMDADNNNNRIFLNIADIYCYKMNKFNEALEYYNKAIHLDDENIIRCYEGIIYVFNKLSRFEERDILISKIIELYKKESIEYYLEETADLYAKIDEDEKSLSYYEKYYIENPEDIYVLETISEIYKKINQPDKAKEYYNKYTELLKKRFAEDPKYIKRLRKLAKSFLENENNIEIDLEKRMKAVGDIYKRVLILNPNDHEANKFFNK</sequence>
<dbReference type="RefSeq" id="WP_014488267.1">
    <property type="nucleotide sequence ID" value="NC_017243.1"/>
</dbReference>
<protein>
    <submittedName>
        <fullName evidence="2">Uncharacterized protein</fullName>
    </submittedName>
</protein>
<dbReference type="OrthoDB" id="305296at2"/>
<feature type="repeat" description="TPR" evidence="1">
    <location>
        <begin position="197"/>
        <end position="230"/>
    </location>
</feature>
<gene>
    <name evidence="2" type="ordered locus">Bint_1830</name>
</gene>
<dbReference type="SUPFAM" id="SSF48452">
    <property type="entry name" value="TPR-like"/>
    <property type="match status" value="3"/>
</dbReference>
<dbReference type="Pfam" id="PF13424">
    <property type="entry name" value="TPR_12"/>
    <property type="match status" value="1"/>
</dbReference>
<dbReference type="Gene3D" id="1.25.40.10">
    <property type="entry name" value="Tetratricopeptide repeat domain"/>
    <property type="match status" value="4"/>
</dbReference>
<reference evidence="2 3" key="1">
    <citation type="journal article" date="2011" name="BMC Genomics">
        <title>Complete genome sequence of Brachyspira intermedia reveals unique genomic features in Brachyspira species and phage-mediated horizontal gene transfer.</title>
        <authorList>
            <person name="Hafstrom T."/>
            <person name="Jansson D.S."/>
            <person name="Segerman B."/>
        </authorList>
    </citation>
    <scope>NUCLEOTIDE SEQUENCE [LARGE SCALE GENOMIC DNA]</scope>
    <source>
        <strain evidence="3">ATCC 51140 / PWS/A</strain>
    </source>
</reference>
<dbReference type="PROSITE" id="PS50005">
    <property type="entry name" value="TPR"/>
    <property type="match status" value="2"/>
</dbReference>
<proteinExistence type="predicted"/>
<dbReference type="HOGENOM" id="CLU_474642_0_0_12"/>
<keyword evidence="3" id="KW-1185">Reference proteome</keyword>
<dbReference type="Pfam" id="PF13181">
    <property type="entry name" value="TPR_8"/>
    <property type="match status" value="2"/>
</dbReference>
<evidence type="ECO:0000313" key="3">
    <source>
        <dbReference type="Proteomes" id="UP000008522"/>
    </source>
</evidence>
<dbReference type="Proteomes" id="UP000008522">
    <property type="component" value="Chromosome"/>
</dbReference>
<feature type="repeat" description="TPR" evidence="1">
    <location>
        <begin position="339"/>
        <end position="372"/>
    </location>
</feature>
<dbReference type="PROSITE" id="PS50293">
    <property type="entry name" value="TPR_REGION"/>
    <property type="match status" value="1"/>
</dbReference>